<evidence type="ECO:0000259" key="8">
    <source>
        <dbReference type="Pfam" id="PF03458"/>
    </source>
</evidence>
<evidence type="ECO:0000256" key="3">
    <source>
        <dbReference type="ARBA" id="ARBA00022475"/>
    </source>
</evidence>
<evidence type="ECO:0000313" key="10">
    <source>
        <dbReference type="Proteomes" id="UP000182427"/>
    </source>
</evidence>
<feature type="transmembrane region" description="Helical" evidence="7">
    <location>
        <begin position="142"/>
        <end position="161"/>
    </location>
</feature>
<dbReference type="Proteomes" id="UP000182427">
    <property type="component" value="Chromosome I"/>
</dbReference>
<dbReference type="GO" id="GO:0005886">
    <property type="term" value="C:plasma membrane"/>
    <property type="evidence" value="ECO:0007669"/>
    <property type="project" value="UniProtKB-SubCell"/>
</dbReference>
<dbReference type="InterPro" id="IPR005115">
    <property type="entry name" value="Gly_transporter"/>
</dbReference>
<dbReference type="AlphaFoldDB" id="A0A1G7K7E5"/>
<evidence type="ECO:0000256" key="6">
    <source>
        <dbReference type="ARBA" id="ARBA00023136"/>
    </source>
</evidence>
<evidence type="ECO:0000256" key="7">
    <source>
        <dbReference type="SAM" id="Phobius"/>
    </source>
</evidence>
<dbReference type="OrthoDB" id="9791874at2"/>
<evidence type="ECO:0000313" key="9">
    <source>
        <dbReference type="EMBL" id="SDF33066.1"/>
    </source>
</evidence>
<name>A0A1G7K7E5_9BACT</name>
<comment type="similarity">
    <text evidence="2">Belongs to the UPF0126 family.</text>
</comment>
<accession>A0A1G7K7E5</accession>
<keyword evidence="3" id="KW-1003">Cell membrane</keyword>
<feature type="transmembrane region" description="Helical" evidence="7">
    <location>
        <begin position="29"/>
        <end position="49"/>
    </location>
</feature>
<evidence type="ECO:0000256" key="2">
    <source>
        <dbReference type="ARBA" id="ARBA00008193"/>
    </source>
</evidence>
<keyword evidence="6 7" id="KW-0472">Membrane</keyword>
<proteinExistence type="inferred from homology"/>
<gene>
    <name evidence="9" type="ORF">SAMN05444167_2083</name>
</gene>
<feature type="transmembrane region" description="Helical" evidence="7">
    <location>
        <begin position="182"/>
        <end position="202"/>
    </location>
</feature>
<feature type="domain" description="Glycine transporter" evidence="8">
    <location>
        <begin position="35"/>
        <end position="110"/>
    </location>
</feature>
<protein>
    <submittedName>
        <fullName evidence="9">Uncharacterized membrane protein YeiH</fullName>
    </submittedName>
</protein>
<feature type="transmembrane region" description="Helical" evidence="7">
    <location>
        <begin position="90"/>
        <end position="111"/>
    </location>
</feature>
<keyword evidence="5 7" id="KW-1133">Transmembrane helix</keyword>
<dbReference type="PANTHER" id="PTHR30506">
    <property type="entry name" value="INNER MEMBRANE PROTEIN"/>
    <property type="match status" value="1"/>
</dbReference>
<keyword evidence="10" id="KW-1185">Reference proteome</keyword>
<feature type="domain" description="Glycine transporter" evidence="8">
    <location>
        <begin position="124"/>
        <end position="197"/>
    </location>
</feature>
<sequence length="236" mass="24426">MHSLPLLTCQVLQVGPTIPIPLHPQQISGVFFRFFEVAAISLGALGGVLALRRDHTSRYDVIGLLGLGLLSGVGGGLVRDIMLGDGPPLALMHPSYLAYALAGAAIGIFFGHTVGARMLAFMNIVDALALGLFTVAGSTRAMNAHLGFLPCLMLGVTTAVGGGALKDLFSGKTPATFQEGELYALVATFAAAAFLGLVRAGVPINHAASIGTTIGFGLRLLAIRYGWRTRAIGTLS</sequence>
<evidence type="ECO:0000256" key="5">
    <source>
        <dbReference type="ARBA" id="ARBA00022989"/>
    </source>
</evidence>
<dbReference type="PANTHER" id="PTHR30506:SF3">
    <property type="entry name" value="UPF0126 INNER MEMBRANE PROTEIN YADS-RELATED"/>
    <property type="match status" value="1"/>
</dbReference>
<keyword evidence="4 7" id="KW-0812">Transmembrane</keyword>
<evidence type="ECO:0000256" key="4">
    <source>
        <dbReference type="ARBA" id="ARBA00022692"/>
    </source>
</evidence>
<evidence type="ECO:0000256" key="1">
    <source>
        <dbReference type="ARBA" id="ARBA00004651"/>
    </source>
</evidence>
<comment type="subcellular location">
    <subcellularLocation>
        <location evidence="1">Cell membrane</location>
        <topology evidence="1">Multi-pass membrane protein</topology>
    </subcellularLocation>
</comment>
<organism evidence="9 10">
    <name type="scientific">Terriglobus roseus</name>
    <dbReference type="NCBI Taxonomy" id="392734"/>
    <lineage>
        <taxon>Bacteria</taxon>
        <taxon>Pseudomonadati</taxon>
        <taxon>Acidobacteriota</taxon>
        <taxon>Terriglobia</taxon>
        <taxon>Terriglobales</taxon>
        <taxon>Acidobacteriaceae</taxon>
        <taxon>Terriglobus</taxon>
    </lineage>
</organism>
<reference evidence="9 10" key="1">
    <citation type="submission" date="2016-10" db="EMBL/GenBank/DDBJ databases">
        <authorList>
            <person name="de Groot N.N."/>
        </authorList>
    </citation>
    <scope>NUCLEOTIDE SEQUENCE [LARGE SCALE GENOMIC DNA]</scope>
    <source>
        <strain evidence="9 10">GAS232</strain>
    </source>
</reference>
<dbReference type="Pfam" id="PF03458">
    <property type="entry name" value="Gly_transporter"/>
    <property type="match status" value="2"/>
</dbReference>
<feature type="transmembrane region" description="Helical" evidence="7">
    <location>
        <begin position="61"/>
        <end position="78"/>
    </location>
</feature>
<dbReference type="EMBL" id="LT629690">
    <property type="protein sequence ID" value="SDF33066.1"/>
    <property type="molecule type" value="Genomic_DNA"/>
</dbReference>